<protein>
    <recommendedName>
        <fullName evidence="6">H15 domain-containing protein</fullName>
    </recommendedName>
</protein>
<feature type="compositionally biased region" description="Polar residues" evidence="5">
    <location>
        <begin position="1069"/>
        <end position="1086"/>
    </location>
</feature>
<feature type="compositionally biased region" description="Polar residues" evidence="5">
    <location>
        <begin position="12"/>
        <end position="23"/>
    </location>
</feature>
<feature type="compositionally biased region" description="Low complexity" evidence="5">
    <location>
        <begin position="299"/>
        <end position="309"/>
    </location>
</feature>
<dbReference type="PRINTS" id="PR00929">
    <property type="entry name" value="ATHOOK"/>
</dbReference>
<evidence type="ECO:0000259" key="6">
    <source>
        <dbReference type="PROSITE" id="PS51504"/>
    </source>
</evidence>
<dbReference type="InterPro" id="IPR005818">
    <property type="entry name" value="Histone_H1/H5_H15"/>
</dbReference>
<feature type="compositionally biased region" description="Polar residues" evidence="5">
    <location>
        <begin position="1137"/>
        <end position="1149"/>
    </location>
</feature>
<dbReference type="PROSITE" id="PS51504">
    <property type="entry name" value="H15"/>
    <property type="match status" value="1"/>
</dbReference>
<evidence type="ECO:0000313" key="7">
    <source>
        <dbReference type="EMBL" id="SPD08641.1"/>
    </source>
</evidence>
<keyword evidence="2" id="KW-0238">DNA-binding</keyword>
<dbReference type="GO" id="GO:0005730">
    <property type="term" value="C:nucleolus"/>
    <property type="evidence" value="ECO:0007669"/>
    <property type="project" value="TreeGrafter"/>
</dbReference>
<evidence type="ECO:0000256" key="3">
    <source>
        <dbReference type="ARBA" id="ARBA00023242"/>
    </source>
</evidence>
<feature type="compositionally biased region" description="Basic and acidic residues" evidence="5">
    <location>
        <begin position="380"/>
        <end position="391"/>
    </location>
</feature>
<feature type="compositionally biased region" description="Basic residues" evidence="5">
    <location>
        <begin position="1414"/>
        <end position="1427"/>
    </location>
</feature>
<feature type="region of interest" description="Disordered" evidence="5">
    <location>
        <begin position="476"/>
        <end position="498"/>
    </location>
</feature>
<evidence type="ECO:0000256" key="5">
    <source>
        <dbReference type="SAM" id="MobiDB-lite"/>
    </source>
</evidence>
<dbReference type="InterPro" id="IPR017956">
    <property type="entry name" value="AT_hook_DNA-bd_motif"/>
</dbReference>
<dbReference type="GO" id="GO:0003690">
    <property type="term" value="F:double-stranded DNA binding"/>
    <property type="evidence" value="ECO:0007669"/>
    <property type="project" value="TreeGrafter"/>
</dbReference>
<evidence type="ECO:0000256" key="4">
    <source>
        <dbReference type="SAM" id="Coils"/>
    </source>
</evidence>
<feature type="coiled-coil region" evidence="4">
    <location>
        <begin position="719"/>
        <end position="746"/>
    </location>
</feature>
<proteinExistence type="predicted"/>
<organism evidence="7">
    <name type="scientific">Fagus sylvatica</name>
    <name type="common">Beechnut</name>
    <dbReference type="NCBI Taxonomy" id="28930"/>
    <lineage>
        <taxon>Eukaryota</taxon>
        <taxon>Viridiplantae</taxon>
        <taxon>Streptophyta</taxon>
        <taxon>Embryophyta</taxon>
        <taxon>Tracheophyta</taxon>
        <taxon>Spermatophyta</taxon>
        <taxon>Magnoliopsida</taxon>
        <taxon>eudicotyledons</taxon>
        <taxon>Gunneridae</taxon>
        <taxon>Pentapetalae</taxon>
        <taxon>rosids</taxon>
        <taxon>fabids</taxon>
        <taxon>Fagales</taxon>
        <taxon>Fagaceae</taxon>
        <taxon>Fagus</taxon>
    </lineage>
</organism>
<keyword evidence="3" id="KW-0539">Nucleus</keyword>
<feature type="region of interest" description="Disordered" evidence="5">
    <location>
        <begin position="168"/>
        <end position="195"/>
    </location>
</feature>
<evidence type="ECO:0000256" key="1">
    <source>
        <dbReference type="ARBA" id="ARBA00004123"/>
    </source>
</evidence>
<dbReference type="GO" id="GO:0000786">
    <property type="term" value="C:nucleosome"/>
    <property type="evidence" value="ECO:0007669"/>
    <property type="project" value="InterPro"/>
</dbReference>
<dbReference type="SUPFAM" id="SSF46785">
    <property type="entry name" value="Winged helix' DNA-binding domain"/>
    <property type="match status" value="1"/>
</dbReference>
<comment type="subcellular location">
    <subcellularLocation>
        <location evidence="1">Nucleus</location>
    </subcellularLocation>
</comment>
<dbReference type="GO" id="GO:0045910">
    <property type="term" value="P:negative regulation of DNA recombination"/>
    <property type="evidence" value="ECO:0007669"/>
    <property type="project" value="TreeGrafter"/>
</dbReference>
<feature type="compositionally biased region" description="Low complexity" evidence="5">
    <location>
        <begin position="1376"/>
        <end position="1390"/>
    </location>
</feature>
<dbReference type="InterPro" id="IPR036390">
    <property type="entry name" value="WH_DNA-bd_sf"/>
</dbReference>
<feature type="compositionally biased region" description="Basic and acidic residues" evidence="5">
    <location>
        <begin position="1035"/>
        <end position="1064"/>
    </location>
</feature>
<feature type="region of interest" description="Disordered" evidence="5">
    <location>
        <begin position="1"/>
        <end position="24"/>
    </location>
</feature>
<keyword evidence="4" id="KW-0175">Coiled coil</keyword>
<feature type="compositionally biased region" description="Acidic residues" evidence="5">
    <location>
        <begin position="330"/>
        <end position="339"/>
    </location>
</feature>
<feature type="region of interest" description="Disordered" evidence="5">
    <location>
        <begin position="248"/>
        <end position="339"/>
    </location>
</feature>
<dbReference type="Gene3D" id="1.10.10.10">
    <property type="entry name" value="Winged helix-like DNA-binding domain superfamily/Winged helix DNA-binding domain"/>
    <property type="match status" value="1"/>
</dbReference>
<feature type="compositionally biased region" description="Polar residues" evidence="5">
    <location>
        <begin position="1094"/>
        <end position="1106"/>
    </location>
</feature>
<accession>A0A2N9HAF3</accession>
<feature type="compositionally biased region" description="Low complexity" evidence="5">
    <location>
        <begin position="1013"/>
        <end position="1027"/>
    </location>
</feature>
<feature type="compositionally biased region" description="Polar residues" evidence="5">
    <location>
        <begin position="926"/>
        <end position="943"/>
    </location>
</feature>
<feature type="compositionally biased region" description="Basic residues" evidence="5">
    <location>
        <begin position="171"/>
        <end position="182"/>
    </location>
</feature>
<dbReference type="GO" id="GO:0030261">
    <property type="term" value="P:chromosome condensation"/>
    <property type="evidence" value="ECO:0007669"/>
    <property type="project" value="TreeGrafter"/>
</dbReference>
<feature type="region of interest" description="Disordered" evidence="5">
    <location>
        <begin position="918"/>
        <end position="996"/>
    </location>
</feature>
<feature type="compositionally biased region" description="Low complexity" evidence="5">
    <location>
        <begin position="1289"/>
        <end position="1299"/>
    </location>
</feature>
<dbReference type="GO" id="GO:0031492">
    <property type="term" value="F:nucleosomal DNA binding"/>
    <property type="evidence" value="ECO:0007669"/>
    <property type="project" value="TreeGrafter"/>
</dbReference>
<dbReference type="Pfam" id="PF00538">
    <property type="entry name" value="Linker_histone"/>
    <property type="match status" value="1"/>
</dbReference>
<dbReference type="GO" id="GO:0006334">
    <property type="term" value="P:nucleosome assembly"/>
    <property type="evidence" value="ECO:0007669"/>
    <property type="project" value="InterPro"/>
</dbReference>
<dbReference type="InterPro" id="IPR036388">
    <property type="entry name" value="WH-like_DNA-bd_sf"/>
</dbReference>
<feature type="compositionally biased region" description="Basic residues" evidence="5">
    <location>
        <begin position="1353"/>
        <end position="1362"/>
    </location>
</feature>
<feature type="domain" description="H15" evidence="6">
    <location>
        <begin position="92"/>
        <end position="162"/>
    </location>
</feature>
<feature type="compositionally biased region" description="Low complexity" evidence="5">
    <location>
        <begin position="1210"/>
        <end position="1221"/>
    </location>
</feature>
<name>A0A2N9HAF3_FAGSY</name>
<reference evidence="7" key="1">
    <citation type="submission" date="2018-02" db="EMBL/GenBank/DDBJ databases">
        <authorList>
            <person name="Cohen D.B."/>
            <person name="Kent A.D."/>
        </authorList>
    </citation>
    <scope>NUCLEOTIDE SEQUENCE</scope>
</reference>
<feature type="compositionally biased region" description="Basic and acidic residues" evidence="5">
    <location>
        <begin position="487"/>
        <end position="498"/>
    </location>
</feature>
<dbReference type="PANTHER" id="PTHR11467:SF109">
    <property type="entry name" value="H15 DOMAIN-CONTAINING PROTEIN"/>
    <property type="match status" value="1"/>
</dbReference>
<feature type="compositionally biased region" description="Polar residues" evidence="5">
    <location>
        <begin position="271"/>
        <end position="281"/>
    </location>
</feature>
<dbReference type="PANTHER" id="PTHR11467">
    <property type="entry name" value="HISTONE H1"/>
    <property type="match status" value="1"/>
</dbReference>
<gene>
    <name evidence="7" type="ORF">FSB_LOCUS36523</name>
</gene>
<feature type="compositionally biased region" description="Basic residues" evidence="5">
    <location>
        <begin position="1260"/>
        <end position="1271"/>
    </location>
</feature>
<feature type="region of interest" description="Disordered" evidence="5">
    <location>
        <begin position="1011"/>
        <end position="1427"/>
    </location>
</feature>
<dbReference type="EMBL" id="OIVN01003079">
    <property type="protein sequence ID" value="SPD08641.1"/>
    <property type="molecule type" value="Genomic_DNA"/>
</dbReference>
<dbReference type="SMART" id="SM00526">
    <property type="entry name" value="H15"/>
    <property type="match status" value="1"/>
</dbReference>
<sequence length="1427" mass="164528">MSSALVSDLQHPIQSDHPQSPIMTNAKEIEEEKTRGVKNDEDRYPRLKLNKLTDVVMTKFESLYPSNTLRPDLRNHIEQCICMKFRDLHTPDHPTYALMIRRAIEELREEKGSTEEAISKFIVDTVEDLPWSHRSFLSHHLSQLCESGDIVKVSENCYMLPVENTNSLPKRGLRKKRKRRHYQGSEAGKQRKVEEGYQLEEKQVLKEDKQSQNLGIEVNGELNGAHRHQSEEIEDQNRSQELQIELVGEQRQEKQQIDVTDQQRSTEDEQQFQVNDKQNLVQGERDKESEEDEKDEQQQIEATEEQIQQDGRQIIVTENQNRAHRHQIEENEDKSELEECQFQEIEEKKQEVTDKQSHAEEQLINVDEELNQAHGQQSERLGDEKQLEKGQTEVPEEPSQAQGRHTKVIEQQTAADGQPIEEFTGHLSGGQHIEVIEEQKPADQKMDYEKWVAHGQLNEEITDYNLSKGQGIEVTKEQMPAEQPIEQEPRVNGTEDRKQAEEQCDVLVEQIVQVQQLEVIGKHNEAKQHKVELIEEQNKEQKGDVIVERYLSQVQQNKQQDELSSQQGQTQRHEIEVIVEERIGIVEKNKVTGEQIQEERVHDLIQDQCQRKVQQSEPIEEQNLLHNHIIEDIQKQIQLQEEKILGIENLIEPQAQKNEVIEEKNDPRTEMRSNMIGLSDLHSSKEPEKDKAIVTTQSSLTSQRLDNEGSLLTSKAECIELLKRTKDIQEELMDKLELIMREMSKDDTLKPVMEEQVEEILKEPEQQQIGFSNPKRPPEIEVETLPELFRKRRKKLNICGQREVPKGWPKPTRTSPDVLANSEQLENEQQPELGNSDRGLELDLPTMEAESDRQEESRSKISINLDSRQLEMEKQLDLPEGHPEICSQQKPLECFPFMSSLTPLHSEELELAEQRGLHHSERPAQFKSSTTLDPSCQKQQQATLCGMGKEHERQLEQESQLENSIHERPVELEQVCERQQPSRGQRQRKLQSRAPRALVSDCVEAEIPECQVQNPLEQPTQGQQQQRQLRHRGPRPSESDSGKMKAPKCQDEQPENRIQERPIELEPATLNQSGQTLPQTSGQLQQRKLRPRGQQLSNSSKSTALESQIKEEQKLNPQGQGVVQNKLCVDNTKTKLLPSQHQHELQQLQRKGRGRLPKSNPDVTAMGKLFPSDDKHHNKQQPPEGRGLGRPRGKKKDKNQTTRLLVPTAQQNQCEQQQLECRGQSRQLRPRDKAASQPKLAVNDTIKKFPSKHQHEQQHPLKHKGRGRPPKLKSDLDVGMKELLPSGDQQQQQAECQGQVKRCTPKAREDAVMQVSIPLDHQNHNELPQQEQPPEKRGRGRPRGTGRPWCRGARWRLGRPPKPKPALVTTMDVLLPSQQQEQPQDQGQGRPPKRKLDADSAMEEPLNSENQQQKPKRRGRGRPRKVG</sequence>
<evidence type="ECO:0000256" key="2">
    <source>
        <dbReference type="ARBA" id="ARBA00023125"/>
    </source>
</evidence>
<feature type="region of interest" description="Disordered" evidence="5">
    <location>
        <begin position="368"/>
        <end position="407"/>
    </location>
</feature>
<dbReference type="SMART" id="SM00384">
    <property type="entry name" value="AT_hook"/>
    <property type="match status" value="4"/>
</dbReference>